<gene>
    <name evidence="1" type="ORF">PVAP13_3NG277041</name>
</gene>
<protein>
    <recommendedName>
        <fullName evidence="3">Reverse transcriptase zinc-binding domain-containing protein</fullName>
    </recommendedName>
</protein>
<evidence type="ECO:0000313" key="1">
    <source>
        <dbReference type="EMBL" id="KAG2622200.1"/>
    </source>
</evidence>
<accession>A0A8T0UI60</accession>
<name>A0A8T0UI60_PANVG</name>
<dbReference type="PANTHER" id="PTHR33116">
    <property type="entry name" value="REVERSE TRANSCRIPTASE ZINC-BINDING DOMAIN-CONTAINING PROTEIN-RELATED-RELATED"/>
    <property type="match status" value="1"/>
</dbReference>
<dbReference type="Proteomes" id="UP000823388">
    <property type="component" value="Chromosome 3N"/>
</dbReference>
<dbReference type="PANTHER" id="PTHR33116:SF78">
    <property type="entry name" value="OS12G0587133 PROTEIN"/>
    <property type="match status" value="1"/>
</dbReference>
<proteinExistence type="predicted"/>
<evidence type="ECO:0008006" key="3">
    <source>
        <dbReference type="Google" id="ProtNLM"/>
    </source>
</evidence>
<reference evidence="1 2" key="1">
    <citation type="submission" date="2020-05" db="EMBL/GenBank/DDBJ databases">
        <title>WGS assembly of Panicum virgatum.</title>
        <authorList>
            <person name="Lovell J.T."/>
            <person name="Jenkins J."/>
            <person name="Shu S."/>
            <person name="Juenger T.E."/>
            <person name="Schmutz J."/>
        </authorList>
    </citation>
    <scope>NUCLEOTIDE SEQUENCE [LARGE SCALE GENOMIC DNA]</scope>
    <source>
        <strain evidence="2">cv. AP13</strain>
    </source>
</reference>
<comment type="caution">
    <text evidence="1">The sequence shown here is derived from an EMBL/GenBank/DDBJ whole genome shotgun (WGS) entry which is preliminary data.</text>
</comment>
<dbReference type="EMBL" id="CM029042">
    <property type="protein sequence ID" value="KAG2622200.1"/>
    <property type="molecule type" value="Genomic_DNA"/>
</dbReference>
<sequence>MNISPDLASQMASALGCSISSFPQPYLGLPLTVNKVRLSDLQPLIDRFDKYFAGWRGSLLNQAGREVLVRSVLSSFPIYAMCSILLPKGVLDILDSKRRAFLWTGSTSCTGASCNCKAPWDLVCLPKEKGGLGIPDLPVQNKCLLNKFLVKLLAPSSAPWHMWFSAKYSWSASCDLGDDRYTDTAVWRGIRDGLSDFRSATSVQVGSGLSTFFWMDQWLGGDTLAATFPGRSFLPLPPTKCLGSYGNVQLRKFLLLTPPLSSHFGSFSGA</sequence>
<evidence type="ECO:0000313" key="2">
    <source>
        <dbReference type="Proteomes" id="UP000823388"/>
    </source>
</evidence>
<keyword evidence="2" id="KW-1185">Reference proteome</keyword>
<dbReference type="AlphaFoldDB" id="A0A8T0UI60"/>
<organism evidence="1 2">
    <name type="scientific">Panicum virgatum</name>
    <name type="common">Blackwell switchgrass</name>
    <dbReference type="NCBI Taxonomy" id="38727"/>
    <lineage>
        <taxon>Eukaryota</taxon>
        <taxon>Viridiplantae</taxon>
        <taxon>Streptophyta</taxon>
        <taxon>Embryophyta</taxon>
        <taxon>Tracheophyta</taxon>
        <taxon>Spermatophyta</taxon>
        <taxon>Magnoliopsida</taxon>
        <taxon>Liliopsida</taxon>
        <taxon>Poales</taxon>
        <taxon>Poaceae</taxon>
        <taxon>PACMAD clade</taxon>
        <taxon>Panicoideae</taxon>
        <taxon>Panicodae</taxon>
        <taxon>Paniceae</taxon>
        <taxon>Panicinae</taxon>
        <taxon>Panicum</taxon>
        <taxon>Panicum sect. Hiantes</taxon>
    </lineage>
</organism>